<dbReference type="Gene3D" id="2.60.120.10">
    <property type="entry name" value="Jelly Rolls"/>
    <property type="match status" value="2"/>
</dbReference>
<dbReference type="InterPro" id="IPR018488">
    <property type="entry name" value="cNMP-bd_CS"/>
</dbReference>
<feature type="region of interest" description="Disordered" evidence="1">
    <location>
        <begin position="503"/>
        <end position="530"/>
    </location>
</feature>
<dbReference type="PROSITE" id="PS00889">
    <property type="entry name" value="CNMP_BINDING_2"/>
    <property type="match status" value="1"/>
</dbReference>
<dbReference type="HOGENOM" id="CLU_390059_0_0_1"/>
<organism evidence="3 4">
    <name type="scientific">Tetrahymena thermophila (strain SB210)</name>
    <dbReference type="NCBI Taxonomy" id="312017"/>
    <lineage>
        <taxon>Eukaryota</taxon>
        <taxon>Sar</taxon>
        <taxon>Alveolata</taxon>
        <taxon>Ciliophora</taxon>
        <taxon>Intramacronucleata</taxon>
        <taxon>Oligohymenophorea</taxon>
        <taxon>Hymenostomatida</taxon>
        <taxon>Tetrahymenina</taxon>
        <taxon>Tetrahymenidae</taxon>
        <taxon>Tetrahymena</taxon>
    </lineage>
</organism>
<dbReference type="InterPro" id="IPR000595">
    <property type="entry name" value="cNMP-bd_dom"/>
</dbReference>
<dbReference type="KEGG" id="tet:TTHERM_00264710"/>
<feature type="domain" description="Cyclic nucleotide-binding" evidence="2">
    <location>
        <begin position="200"/>
        <end position="326"/>
    </location>
</feature>
<dbReference type="PANTHER" id="PTHR23011">
    <property type="entry name" value="CYCLIC NUCLEOTIDE-BINDING DOMAIN CONTAINING PROTEIN"/>
    <property type="match status" value="1"/>
</dbReference>
<dbReference type="InterPro" id="IPR018490">
    <property type="entry name" value="cNMP-bd_dom_sf"/>
</dbReference>
<proteinExistence type="predicted"/>
<sequence>MSEGYAVDSKLDKDIQLQNLYHQDLAEARQILTKKQQDRNRYDLQKLRELLCPKLAYLLVLFKNNKTWILDQLFKQLQYRIYQKDQIVCSIGEKSLEFYLILQGECSVMINLHDQKQNKQSNEQNINISIANLVEVKVLSQGMSFGERGLIENRGRTATIIAKDEVHMLILNKESFMRILGTYEENKLAQIVNLLHSFEFFRRWGRGSLKWIYYNVLVKKCKLGEYIYQQGQQSENMFIIIEGDFSVTKSFLISNEMQDQNKTSKIYLKKCKNSKYFLSKEAQICVLSKGEIFGEDDLYLQQNRSYSIRCLTQDAILWIISNKIFNAKILDKPYAVHYLENNAKTKIERYDQMYQQIVQNQQDTIIHRKLHLSPERIKLYKECFTQKTDITQDQTKFEKQKQIQHIPNSLNSTNNYTYQNETQNIDMSIDYTDSEYAINSKYGDSIQLDSLPSLTPYSYTNKLKARYNQKQRSQSISNEYQITEAFTLNTPKEKTSFTQLLKLEQTSRSRNQNNVETSAAESPSRSPKNNFSIISKTEQARSNMQTQLPSIKDDKQCEKSIINEEDIQNNKAVELKYEQSKKKFYKESGDSLMEQIIQSDKNAKRKNSKVKLNKLFNQLQYDKDVFQLQNQQRKQKDQQYEQDLISLNFILKGDYINRDIKFSKTELKQDLKDAIVIDYKVRSRSSYKINQNNKSFDCNNNSDSCNNTRSPHKVSFSKNGKKNQFDNKYIFTLI</sequence>
<evidence type="ECO:0000313" key="4">
    <source>
        <dbReference type="Proteomes" id="UP000009168"/>
    </source>
</evidence>
<keyword evidence="4" id="KW-1185">Reference proteome</keyword>
<dbReference type="PROSITE" id="PS50042">
    <property type="entry name" value="CNMP_BINDING_3"/>
    <property type="match status" value="2"/>
</dbReference>
<evidence type="ECO:0000259" key="2">
    <source>
        <dbReference type="PROSITE" id="PS50042"/>
    </source>
</evidence>
<dbReference type="CDD" id="cd00038">
    <property type="entry name" value="CAP_ED"/>
    <property type="match status" value="2"/>
</dbReference>
<dbReference type="OrthoDB" id="291970at2759"/>
<feature type="domain" description="Cyclic nucleotide-binding" evidence="2">
    <location>
        <begin position="61"/>
        <end position="197"/>
    </location>
</feature>
<dbReference type="PANTHER" id="PTHR23011:SF28">
    <property type="entry name" value="CYCLIC NUCLEOTIDE-BINDING DOMAIN CONTAINING PROTEIN"/>
    <property type="match status" value="1"/>
</dbReference>
<dbReference type="GeneID" id="7826096"/>
<dbReference type="Proteomes" id="UP000009168">
    <property type="component" value="Unassembled WGS sequence"/>
</dbReference>
<dbReference type="EMBL" id="GG662830">
    <property type="protein sequence ID" value="EAR88876.2"/>
    <property type="molecule type" value="Genomic_DNA"/>
</dbReference>
<dbReference type="RefSeq" id="XP_001009121.2">
    <property type="nucleotide sequence ID" value="XM_001009121.2"/>
</dbReference>
<dbReference type="Pfam" id="PF00027">
    <property type="entry name" value="cNMP_binding"/>
    <property type="match status" value="1"/>
</dbReference>
<gene>
    <name evidence="3" type="ORF">TTHERM_00264710</name>
</gene>
<dbReference type="SMART" id="SM00100">
    <property type="entry name" value="cNMP"/>
    <property type="match status" value="2"/>
</dbReference>
<reference evidence="4" key="1">
    <citation type="journal article" date="2006" name="PLoS Biol.">
        <title>Macronuclear genome sequence of the ciliate Tetrahymena thermophila, a model eukaryote.</title>
        <authorList>
            <person name="Eisen J.A."/>
            <person name="Coyne R.S."/>
            <person name="Wu M."/>
            <person name="Wu D."/>
            <person name="Thiagarajan M."/>
            <person name="Wortman J.R."/>
            <person name="Badger J.H."/>
            <person name="Ren Q."/>
            <person name="Amedeo P."/>
            <person name="Jones K.M."/>
            <person name="Tallon L.J."/>
            <person name="Delcher A.L."/>
            <person name="Salzberg S.L."/>
            <person name="Silva J.C."/>
            <person name="Haas B.J."/>
            <person name="Majoros W.H."/>
            <person name="Farzad M."/>
            <person name="Carlton J.M."/>
            <person name="Smith R.K. Jr."/>
            <person name="Garg J."/>
            <person name="Pearlman R.E."/>
            <person name="Karrer K.M."/>
            <person name="Sun L."/>
            <person name="Manning G."/>
            <person name="Elde N.C."/>
            <person name="Turkewitz A.P."/>
            <person name="Asai D.J."/>
            <person name="Wilkes D.E."/>
            <person name="Wang Y."/>
            <person name="Cai H."/>
            <person name="Collins K."/>
            <person name="Stewart B.A."/>
            <person name="Lee S.R."/>
            <person name="Wilamowska K."/>
            <person name="Weinberg Z."/>
            <person name="Ruzzo W.L."/>
            <person name="Wloga D."/>
            <person name="Gaertig J."/>
            <person name="Frankel J."/>
            <person name="Tsao C.-C."/>
            <person name="Gorovsky M.A."/>
            <person name="Keeling P.J."/>
            <person name="Waller R.F."/>
            <person name="Patron N.J."/>
            <person name="Cherry J.M."/>
            <person name="Stover N.A."/>
            <person name="Krieger C.J."/>
            <person name="del Toro C."/>
            <person name="Ryder H.F."/>
            <person name="Williamson S.C."/>
            <person name="Barbeau R.A."/>
            <person name="Hamilton E.P."/>
            <person name="Orias E."/>
        </authorList>
    </citation>
    <scope>NUCLEOTIDE SEQUENCE [LARGE SCALE GENOMIC DNA]</scope>
    <source>
        <strain evidence="4">SB210</strain>
    </source>
</reference>
<protein>
    <submittedName>
        <fullName evidence="3">Cyclic nucleotide-binding domain protein</fullName>
    </submittedName>
</protein>
<accession>Q22U11</accession>
<evidence type="ECO:0000313" key="3">
    <source>
        <dbReference type="EMBL" id="EAR88876.2"/>
    </source>
</evidence>
<dbReference type="AlphaFoldDB" id="Q22U11"/>
<evidence type="ECO:0000256" key="1">
    <source>
        <dbReference type="SAM" id="MobiDB-lite"/>
    </source>
</evidence>
<dbReference type="InterPro" id="IPR014710">
    <property type="entry name" value="RmlC-like_jellyroll"/>
</dbReference>
<dbReference type="InParanoid" id="Q22U11"/>
<name>Q22U11_TETTS</name>
<dbReference type="STRING" id="312017.Q22U11"/>
<dbReference type="SUPFAM" id="SSF51206">
    <property type="entry name" value="cAMP-binding domain-like"/>
    <property type="match status" value="2"/>
</dbReference>